<dbReference type="AlphaFoldDB" id="A0A2J6Q031"/>
<gene>
    <name evidence="1" type="ORF">NA56DRAFT_705368</name>
</gene>
<dbReference type="EMBL" id="KZ613488">
    <property type="protein sequence ID" value="PMD19657.1"/>
    <property type="molecule type" value="Genomic_DNA"/>
</dbReference>
<sequence>MKQLLDMDNPVFAAGGNYAEEPQRTNVDTLPALWAAPDYPLVLVGSTDHGGARSGCDSIYKALYNEYTLWGAGLQAQLKGCALFSLGVVVTVTLQIKAPLTFCPYESPKTWWRARRGQIGMQLLGTAKIVGPNFESTLLHK</sequence>
<organism evidence="1 2">
    <name type="scientific">Hyaloscypha hepaticicola</name>
    <dbReference type="NCBI Taxonomy" id="2082293"/>
    <lineage>
        <taxon>Eukaryota</taxon>
        <taxon>Fungi</taxon>
        <taxon>Dikarya</taxon>
        <taxon>Ascomycota</taxon>
        <taxon>Pezizomycotina</taxon>
        <taxon>Leotiomycetes</taxon>
        <taxon>Helotiales</taxon>
        <taxon>Hyaloscyphaceae</taxon>
        <taxon>Hyaloscypha</taxon>
    </lineage>
</organism>
<proteinExistence type="predicted"/>
<evidence type="ECO:0000313" key="1">
    <source>
        <dbReference type="EMBL" id="PMD19657.1"/>
    </source>
</evidence>
<accession>A0A2J6Q031</accession>
<dbReference type="Proteomes" id="UP000235672">
    <property type="component" value="Unassembled WGS sequence"/>
</dbReference>
<dbReference type="OrthoDB" id="1896086at2759"/>
<protein>
    <submittedName>
        <fullName evidence="1">Uncharacterized protein</fullName>
    </submittedName>
</protein>
<evidence type="ECO:0000313" key="2">
    <source>
        <dbReference type="Proteomes" id="UP000235672"/>
    </source>
</evidence>
<name>A0A2J6Q031_9HELO</name>
<reference evidence="1 2" key="1">
    <citation type="submission" date="2016-05" db="EMBL/GenBank/DDBJ databases">
        <title>A degradative enzymes factory behind the ericoid mycorrhizal symbiosis.</title>
        <authorList>
            <consortium name="DOE Joint Genome Institute"/>
            <person name="Martino E."/>
            <person name="Morin E."/>
            <person name="Grelet G."/>
            <person name="Kuo A."/>
            <person name="Kohler A."/>
            <person name="Daghino S."/>
            <person name="Barry K."/>
            <person name="Choi C."/>
            <person name="Cichocki N."/>
            <person name="Clum A."/>
            <person name="Copeland A."/>
            <person name="Hainaut M."/>
            <person name="Haridas S."/>
            <person name="Labutti K."/>
            <person name="Lindquist E."/>
            <person name="Lipzen A."/>
            <person name="Khouja H.-R."/>
            <person name="Murat C."/>
            <person name="Ohm R."/>
            <person name="Olson A."/>
            <person name="Spatafora J."/>
            <person name="Veneault-Fourrey C."/>
            <person name="Henrissat B."/>
            <person name="Grigoriev I."/>
            <person name="Martin F."/>
            <person name="Perotto S."/>
        </authorList>
    </citation>
    <scope>NUCLEOTIDE SEQUENCE [LARGE SCALE GENOMIC DNA]</scope>
    <source>
        <strain evidence="1 2">UAMH 7357</strain>
    </source>
</reference>
<keyword evidence="2" id="KW-1185">Reference proteome</keyword>